<evidence type="ECO:0000313" key="2">
    <source>
        <dbReference type="EMBL" id="QHT80766.1"/>
    </source>
</evidence>
<evidence type="ECO:0000256" key="1">
    <source>
        <dbReference type="SAM" id="Phobius"/>
    </source>
</evidence>
<proteinExistence type="predicted"/>
<protein>
    <submittedName>
        <fullName evidence="2">Uncharacterized protein</fullName>
    </submittedName>
</protein>
<dbReference type="AlphaFoldDB" id="A0A6C0HKW9"/>
<feature type="transmembrane region" description="Helical" evidence="1">
    <location>
        <begin position="56"/>
        <end position="82"/>
    </location>
</feature>
<keyword evidence="1" id="KW-1133">Transmembrane helix</keyword>
<sequence length="99" mass="10960">MTRTRRRGGGPLPLQYFGAVAPVSAEAGSDRLAVQGNTVRPSIGGRRRKSRRMRGGFYPSIMGNFTALASKYIVPIALFAGYKLLGRYTKKGKRQTKRR</sequence>
<accession>A0A6C0HKW9</accession>
<organism evidence="2">
    <name type="scientific">viral metagenome</name>
    <dbReference type="NCBI Taxonomy" id="1070528"/>
    <lineage>
        <taxon>unclassified sequences</taxon>
        <taxon>metagenomes</taxon>
        <taxon>organismal metagenomes</taxon>
    </lineage>
</organism>
<keyword evidence="1" id="KW-0472">Membrane</keyword>
<keyword evidence="1" id="KW-0812">Transmembrane</keyword>
<name>A0A6C0HKW9_9ZZZZ</name>
<reference evidence="2" key="1">
    <citation type="journal article" date="2020" name="Nature">
        <title>Giant virus diversity and host interactions through global metagenomics.</title>
        <authorList>
            <person name="Schulz F."/>
            <person name="Roux S."/>
            <person name="Paez-Espino D."/>
            <person name="Jungbluth S."/>
            <person name="Walsh D.A."/>
            <person name="Denef V.J."/>
            <person name="McMahon K.D."/>
            <person name="Konstantinidis K.T."/>
            <person name="Eloe-Fadrosh E.A."/>
            <person name="Kyrpides N.C."/>
            <person name="Woyke T."/>
        </authorList>
    </citation>
    <scope>NUCLEOTIDE SEQUENCE</scope>
    <source>
        <strain evidence="2">GVMAG-M-3300023184-121</strain>
    </source>
</reference>
<dbReference type="EMBL" id="MN739974">
    <property type="protein sequence ID" value="QHT80766.1"/>
    <property type="molecule type" value="Genomic_DNA"/>
</dbReference>